<dbReference type="AlphaFoldDB" id="A0A0N0Z9P5"/>
<dbReference type="InterPro" id="IPR036767">
    <property type="entry name" value="ApaG_sf"/>
</dbReference>
<dbReference type="GeneID" id="79716105"/>
<dbReference type="NCBIfam" id="NF003967">
    <property type="entry name" value="PRK05461.1"/>
    <property type="match status" value="1"/>
</dbReference>
<dbReference type="PROSITE" id="PS51087">
    <property type="entry name" value="APAG"/>
    <property type="match status" value="1"/>
</dbReference>
<dbReference type="PANTHER" id="PTHR14289:SF16">
    <property type="entry name" value="POLYMERASE DELTA-INTERACTING PROTEIN 2"/>
    <property type="match status" value="1"/>
</dbReference>
<dbReference type="OrthoDB" id="9795226at2"/>
<accession>A0A0N0Z9P5</accession>
<evidence type="ECO:0000259" key="3">
    <source>
        <dbReference type="PROSITE" id="PS51087"/>
    </source>
</evidence>
<reference evidence="4 5" key="1">
    <citation type="submission" date="2015-07" db="EMBL/GenBank/DDBJ databases">
        <title>ATOL: Assembling a taxonomically balanced genome-scale reconstruction of the evolutionary history of the Enterobacteriaceae.</title>
        <authorList>
            <person name="Plunkett G.III."/>
            <person name="Neeno-Eckwall E.C."/>
            <person name="Glasner J.D."/>
            <person name="Perna N.T."/>
        </authorList>
    </citation>
    <scope>NUCLEOTIDE SEQUENCE [LARGE SCALE GENOMIC DNA]</scope>
    <source>
        <strain evidence="4 5">ATCC 35017</strain>
    </source>
</reference>
<dbReference type="InterPro" id="IPR023065">
    <property type="entry name" value="Uncharacterised_ApaG"/>
</dbReference>
<evidence type="ECO:0000313" key="5">
    <source>
        <dbReference type="Proteomes" id="UP000053226"/>
    </source>
</evidence>
<name>A0A0N0Z9P5_9GAMM</name>
<dbReference type="RefSeq" id="WP_047255160.1">
    <property type="nucleotide sequence ID" value="NZ_CAWMUS010000002.1"/>
</dbReference>
<proteinExistence type="inferred from homology"/>
<evidence type="ECO:0000313" key="4">
    <source>
        <dbReference type="EMBL" id="KPD04409.1"/>
    </source>
</evidence>
<evidence type="ECO:0000256" key="2">
    <source>
        <dbReference type="HAMAP-Rule" id="MF_00791"/>
    </source>
</evidence>
<feature type="domain" description="ApaG" evidence="3">
    <location>
        <begin position="1"/>
        <end position="125"/>
    </location>
</feature>
<comment type="caution">
    <text evidence="4">The sequence shown here is derived from an EMBL/GenBank/DDBJ whole genome shotgun (WGS) entry which is preliminary data.</text>
</comment>
<gene>
    <name evidence="2" type="primary">apaG</name>
    <name evidence="4" type="ORF">M992_0105</name>
</gene>
<dbReference type="SUPFAM" id="SSF110069">
    <property type="entry name" value="ApaG-like"/>
    <property type="match status" value="1"/>
</dbReference>
<dbReference type="InterPro" id="IPR007474">
    <property type="entry name" value="ApaG_domain"/>
</dbReference>
<keyword evidence="5" id="KW-1185">Reference proteome</keyword>
<dbReference type="GO" id="GO:0070987">
    <property type="term" value="P:error-free translesion synthesis"/>
    <property type="evidence" value="ECO:0007669"/>
    <property type="project" value="TreeGrafter"/>
</dbReference>
<sequence>MLNQPCISIQVQSVYIESQSEPDASRYVFAYTMSIRNLGRKPVKLLTRYWLITNSDGHTTEVQGEGVVGEQPTIYPGTEYHYTSGVVLETPLGTMEGHYTMIDHHGDSFFVDIPVFRLAVPTLIN</sequence>
<dbReference type="EMBL" id="LGAA01000002">
    <property type="protein sequence ID" value="KPD04409.1"/>
    <property type="molecule type" value="Genomic_DNA"/>
</dbReference>
<dbReference type="Proteomes" id="UP000053226">
    <property type="component" value="Unassembled WGS sequence"/>
</dbReference>
<protein>
    <recommendedName>
        <fullName evidence="1 2">Protein ApaG</fullName>
    </recommendedName>
</protein>
<dbReference type="HAMAP" id="MF_00791">
    <property type="entry name" value="ApaG"/>
    <property type="match status" value="1"/>
</dbReference>
<dbReference type="Pfam" id="PF04379">
    <property type="entry name" value="DUF525"/>
    <property type="match status" value="1"/>
</dbReference>
<organism evidence="4 5">
    <name type="scientific">Moellerella wisconsensis ATCC 35017</name>
    <dbReference type="NCBI Taxonomy" id="1354267"/>
    <lineage>
        <taxon>Bacteria</taxon>
        <taxon>Pseudomonadati</taxon>
        <taxon>Pseudomonadota</taxon>
        <taxon>Gammaproteobacteria</taxon>
        <taxon>Enterobacterales</taxon>
        <taxon>Morganellaceae</taxon>
        <taxon>Moellerella</taxon>
    </lineage>
</organism>
<dbReference type="PANTHER" id="PTHR14289">
    <property type="entry name" value="F-BOX ONLY PROTEIN 3"/>
    <property type="match status" value="1"/>
</dbReference>
<evidence type="ECO:0000256" key="1">
    <source>
        <dbReference type="ARBA" id="ARBA00017693"/>
    </source>
</evidence>
<dbReference type="Gene3D" id="2.60.40.1470">
    <property type="entry name" value="ApaG domain"/>
    <property type="match status" value="1"/>
</dbReference>